<dbReference type="GeneTree" id="ENSGT00390000000618"/>
<dbReference type="Gene3D" id="2.40.50.40">
    <property type="match status" value="1"/>
</dbReference>
<proteinExistence type="predicted"/>
<dbReference type="GO" id="GO:0005615">
    <property type="term" value="C:extracellular space"/>
    <property type="evidence" value="ECO:0007669"/>
    <property type="project" value="UniProtKB-KW"/>
</dbReference>
<evidence type="ECO:0000313" key="5">
    <source>
        <dbReference type="Ensembl" id="ENSGALP00010018302.1"/>
    </source>
</evidence>
<gene>
    <name evidence="5" type="primary">CXCL14</name>
</gene>
<feature type="domain" description="Chemokine interleukin-8-like" evidence="4">
    <location>
        <begin position="154"/>
        <end position="216"/>
    </location>
</feature>
<protein>
    <submittedName>
        <fullName evidence="5">C-X-C motif chemokine ligand 14</fullName>
    </submittedName>
</protein>
<dbReference type="GO" id="GO:0006955">
    <property type="term" value="P:immune response"/>
    <property type="evidence" value="ECO:0007669"/>
    <property type="project" value="InterPro"/>
</dbReference>
<sequence length="228" mass="25084">SHHPFHRVSLLSANRRCLPQPGEPPPTPIPKAAAQQKPNGAAAAASPPARPVPPRRPPLPPGLRSGGSRAAPHVNEAAARAAGAHLKGDERGGTRQSSGSSTARSRSFPPRGREHKTEPRCARSGTCRLAMKLLTAALLLLVIAMCLASAEGVKCKCSRKGPKIRFSNVRKLEIKPRYPFCVEEMIIVTLWTKVRGEQQHCLNPKRQNTVRLLKWYRVWKEKGRVYEE</sequence>
<evidence type="ECO:0000259" key="4">
    <source>
        <dbReference type="Pfam" id="PF00048"/>
    </source>
</evidence>
<dbReference type="InterPro" id="IPR001811">
    <property type="entry name" value="Chemokine_IL8-like_dom"/>
</dbReference>
<feature type="compositionally biased region" description="Low complexity" evidence="2">
    <location>
        <begin position="30"/>
        <end position="47"/>
    </location>
</feature>
<keyword evidence="3" id="KW-0472">Membrane</keyword>
<dbReference type="GO" id="GO:0008009">
    <property type="term" value="F:chemokine activity"/>
    <property type="evidence" value="ECO:0007669"/>
    <property type="project" value="InterPro"/>
</dbReference>
<feature type="transmembrane region" description="Helical" evidence="3">
    <location>
        <begin position="129"/>
        <end position="150"/>
    </location>
</feature>
<reference evidence="5" key="2">
    <citation type="submission" date="2025-08" db="UniProtKB">
        <authorList>
            <consortium name="Ensembl"/>
        </authorList>
    </citation>
    <scope>IDENTIFICATION</scope>
    <source>
        <strain evidence="5">broiler</strain>
    </source>
</reference>
<feature type="compositionally biased region" description="Pro residues" evidence="2">
    <location>
        <begin position="48"/>
        <end position="61"/>
    </location>
</feature>
<feature type="compositionally biased region" description="Basic and acidic residues" evidence="2">
    <location>
        <begin position="111"/>
        <end position="121"/>
    </location>
</feature>
<evidence type="ECO:0000256" key="3">
    <source>
        <dbReference type="SAM" id="Phobius"/>
    </source>
</evidence>
<keyword evidence="3" id="KW-0812">Transmembrane</keyword>
<name>A0A8V0YID3_CHICK</name>
<dbReference type="Proteomes" id="UP000000539">
    <property type="component" value="Chromosome 13"/>
</dbReference>
<evidence type="ECO:0000313" key="6">
    <source>
        <dbReference type="Proteomes" id="UP000000539"/>
    </source>
</evidence>
<evidence type="ECO:0000256" key="1">
    <source>
        <dbReference type="ARBA" id="ARBA00022514"/>
    </source>
</evidence>
<dbReference type="FunCoup" id="A0A8V0YID3">
    <property type="interactions" value="311"/>
</dbReference>
<dbReference type="GlyGen" id="A0A8V0YID3">
    <property type="glycosylation" value="1 site"/>
</dbReference>
<dbReference type="OrthoDB" id="8667291at2759"/>
<organism evidence="5 6">
    <name type="scientific">Gallus gallus</name>
    <name type="common">Chicken</name>
    <dbReference type="NCBI Taxonomy" id="9031"/>
    <lineage>
        <taxon>Eukaryota</taxon>
        <taxon>Metazoa</taxon>
        <taxon>Chordata</taxon>
        <taxon>Craniata</taxon>
        <taxon>Vertebrata</taxon>
        <taxon>Euteleostomi</taxon>
        <taxon>Archelosauria</taxon>
        <taxon>Archosauria</taxon>
        <taxon>Dinosauria</taxon>
        <taxon>Saurischia</taxon>
        <taxon>Theropoda</taxon>
        <taxon>Coelurosauria</taxon>
        <taxon>Aves</taxon>
        <taxon>Neognathae</taxon>
        <taxon>Galloanserae</taxon>
        <taxon>Galliformes</taxon>
        <taxon>Phasianidae</taxon>
        <taxon>Phasianinae</taxon>
        <taxon>Gallus</taxon>
    </lineage>
</organism>
<evidence type="ECO:0000256" key="2">
    <source>
        <dbReference type="SAM" id="MobiDB-lite"/>
    </source>
</evidence>
<feature type="compositionally biased region" description="Low complexity" evidence="2">
    <location>
        <begin position="94"/>
        <end position="107"/>
    </location>
</feature>
<dbReference type="AlphaFoldDB" id="A0A8V0YID3"/>
<keyword evidence="3" id="KW-1133">Transmembrane helix</keyword>
<dbReference type="Ensembl" id="ENSGALT00010031371.1">
    <property type="protein sequence ID" value="ENSGALP00010018302.1"/>
    <property type="gene ID" value="ENSGALG00010013086.1"/>
</dbReference>
<reference evidence="5" key="1">
    <citation type="submission" date="2020-11" db="EMBL/GenBank/DDBJ databases">
        <title>Gallus gallus (Chicken) genome, bGalGal1, GRCg7b, maternal haplotype autosomes + Z &amp; W.</title>
        <authorList>
            <person name="Warren W."/>
            <person name="Formenti G."/>
            <person name="Fedrigo O."/>
            <person name="Haase B."/>
            <person name="Mountcastle J."/>
            <person name="Balacco J."/>
            <person name="Tracey A."/>
            <person name="Schneider V."/>
            <person name="Okimoto R."/>
            <person name="Cheng H."/>
            <person name="Hawken R."/>
            <person name="Howe K."/>
            <person name="Jarvis E.D."/>
        </authorList>
    </citation>
    <scope>NUCLEOTIDE SEQUENCE [LARGE SCALE GENOMIC DNA]</scope>
    <source>
        <strain evidence="5">Broiler</strain>
    </source>
</reference>
<keyword evidence="1" id="KW-0202">Cytokine</keyword>
<dbReference type="InterPro" id="IPR036048">
    <property type="entry name" value="Interleukin_8-like_sf"/>
</dbReference>
<dbReference type="Pfam" id="PF00048">
    <property type="entry name" value="IL8"/>
    <property type="match status" value="1"/>
</dbReference>
<feature type="region of interest" description="Disordered" evidence="2">
    <location>
        <begin position="1"/>
        <end position="122"/>
    </location>
</feature>
<reference evidence="5" key="3">
    <citation type="submission" date="2025-09" db="UniProtKB">
        <authorList>
            <consortium name="Ensembl"/>
        </authorList>
    </citation>
    <scope>IDENTIFICATION</scope>
    <source>
        <strain evidence="5">broiler</strain>
    </source>
</reference>
<accession>A0A8V0YID3</accession>
<keyword evidence="6" id="KW-1185">Reference proteome</keyword>
<dbReference type="SUPFAM" id="SSF54117">
    <property type="entry name" value="Interleukin 8-like chemokines"/>
    <property type="match status" value="1"/>
</dbReference>